<gene>
    <name evidence="5" type="ORF">OFLC_LOCUS8704</name>
</gene>
<keyword evidence="1" id="KW-0646">Protease inhibitor</keyword>
<evidence type="ECO:0000256" key="2">
    <source>
        <dbReference type="ARBA" id="ARBA00022900"/>
    </source>
</evidence>
<keyword evidence="3" id="KW-1015">Disulfide bond</keyword>
<dbReference type="InterPro" id="IPR002223">
    <property type="entry name" value="Kunitz_BPTI"/>
</dbReference>
<dbReference type="SUPFAM" id="SSF57362">
    <property type="entry name" value="BPTI-like"/>
    <property type="match status" value="1"/>
</dbReference>
<dbReference type="InterPro" id="IPR050098">
    <property type="entry name" value="TFPI/VKTCI-like"/>
</dbReference>
<organism evidence="7">
    <name type="scientific">Onchocerca flexuosa</name>
    <dbReference type="NCBI Taxonomy" id="387005"/>
    <lineage>
        <taxon>Eukaryota</taxon>
        <taxon>Metazoa</taxon>
        <taxon>Ecdysozoa</taxon>
        <taxon>Nematoda</taxon>
        <taxon>Chromadorea</taxon>
        <taxon>Rhabditida</taxon>
        <taxon>Spirurina</taxon>
        <taxon>Spiruromorpha</taxon>
        <taxon>Filarioidea</taxon>
        <taxon>Onchocercidae</taxon>
        <taxon>Onchocerca</taxon>
    </lineage>
</organism>
<sequence>MVPNGQPNFGTGQVDTGIGTSDFIRTDGAFVNSYSAIPKNAMIPEASIGSNVPIFSGNNPVNPVIPKIDSLTSNTFGNVGISNGFNGAAPNLAPNVANENIHKIRCLLPLASGTGTFSLPRYYFDTEASLCRSFIYLGSDGNANNFETIQECRITCPGKKSILKLIKFKFQIKI</sequence>
<evidence type="ECO:0000313" key="6">
    <source>
        <dbReference type="Proteomes" id="UP000267606"/>
    </source>
</evidence>
<dbReference type="Proteomes" id="UP000267606">
    <property type="component" value="Unassembled WGS sequence"/>
</dbReference>
<accession>A0A183HMJ3</accession>
<reference evidence="7" key="1">
    <citation type="submission" date="2016-06" db="UniProtKB">
        <authorList>
            <consortium name="WormBaseParasite"/>
        </authorList>
    </citation>
    <scope>IDENTIFICATION</scope>
</reference>
<dbReference type="WBParaSite" id="OFLC_0000870401-mRNA-1">
    <property type="protein sequence ID" value="OFLC_0000870401-mRNA-1"/>
    <property type="gene ID" value="OFLC_0000870401"/>
</dbReference>
<dbReference type="Gene3D" id="4.10.410.10">
    <property type="entry name" value="Pancreatic trypsin inhibitor Kunitz domain"/>
    <property type="match status" value="1"/>
</dbReference>
<reference evidence="5 6" key="2">
    <citation type="submission" date="2018-11" db="EMBL/GenBank/DDBJ databases">
        <authorList>
            <consortium name="Pathogen Informatics"/>
        </authorList>
    </citation>
    <scope>NUCLEOTIDE SEQUENCE [LARGE SCALE GENOMIC DNA]</scope>
</reference>
<protein>
    <submittedName>
        <fullName evidence="7">BPTI/Kunitz inhibitor domain-containing protein</fullName>
    </submittedName>
</protein>
<dbReference type="STRING" id="387005.A0A183HMJ3"/>
<dbReference type="PANTHER" id="PTHR10083">
    <property type="entry name" value="KUNITZ-TYPE PROTEASE INHIBITOR-RELATED"/>
    <property type="match status" value="1"/>
</dbReference>
<dbReference type="GO" id="GO:0005615">
    <property type="term" value="C:extracellular space"/>
    <property type="evidence" value="ECO:0007669"/>
    <property type="project" value="TreeGrafter"/>
</dbReference>
<evidence type="ECO:0000313" key="5">
    <source>
        <dbReference type="EMBL" id="VDO56975.1"/>
    </source>
</evidence>
<dbReference type="Pfam" id="PF00014">
    <property type="entry name" value="Kunitz_BPTI"/>
    <property type="match status" value="1"/>
</dbReference>
<evidence type="ECO:0000259" key="4">
    <source>
        <dbReference type="PROSITE" id="PS50279"/>
    </source>
</evidence>
<dbReference type="PANTHER" id="PTHR10083:SF374">
    <property type="entry name" value="BPTI_KUNITZ INHIBITOR DOMAIN-CONTAINING PROTEIN"/>
    <property type="match status" value="1"/>
</dbReference>
<evidence type="ECO:0000256" key="1">
    <source>
        <dbReference type="ARBA" id="ARBA00022690"/>
    </source>
</evidence>
<dbReference type="CDD" id="cd22593">
    <property type="entry name" value="Kunitz_conkunitzin"/>
    <property type="match status" value="1"/>
</dbReference>
<dbReference type="InterPro" id="IPR036880">
    <property type="entry name" value="Kunitz_BPTI_sf"/>
</dbReference>
<dbReference type="PROSITE" id="PS50279">
    <property type="entry name" value="BPTI_KUNITZ_2"/>
    <property type="match status" value="1"/>
</dbReference>
<feature type="domain" description="BPTI/Kunitz inhibitor" evidence="4">
    <location>
        <begin position="106"/>
        <end position="156"/>
    </location>
</feature>
<dbReference type="AlphaFoldDB" id="A0A183HMJ3"/>
<dbReference type="EMBL" id="UZAJ01010063">
    <property type="protein sequence ID" value="VDO56975.1"/>
    <property type="molecule type" value="Genomic_DNA"/>
</dbReference>
<dbReference type="SMART" id="SM00131">
    <property type="entry name" value="KU"/>
    <property type="match status" value="1"/>
</dbReference>
<evidence type="ECO:0000313" key="7">
    <source>
        <dbReference type="WBParaSite" id="OFLC_0000870401-mRNA-1"/>
    </source>
</evidence>
<keyword evidence="2" id="KW-0722">Serine protease inhibitor</keyword>
<evidence type="ECO:0000256" key="3">
    <source>
        <dbReference type="ARBA" id="ARBA00023157"/>
    </source>
</evidence>
<keyword evidence="6" id="KW-1185">Reference proteome</keyword>
<dbReference type="GO" id="GO:0004867">
    <property type="term" value="F:serine-type endopeptidase inhibitor activity"/>
    <property type="evidence" value="ECO:0007669"/>
    <property type="project" value="UniProtKB-KW"/>
</dbReference>
<name>A0A183HMJ3_9BILA</name>
<proteinExistence type="predicted"/>